<dbReference type="GO" id="GO:0047150">
    <property type="term" value="F:betaine-homocysteine S-methyltransferase activity"/>
    <property type="evidence" value="ECO:0007669"/>
    <property type="project" value="TreeGrafter"/>
</dbReference>
<evidence type="ECO:0000259" key="8">
    <source>
        <dbReference type="PROSITE" id="PS50970"/>
    </source>
</evidence>
<dbReference type="SUPFAM" id="SSF82282">
    <property type="entry name" value="Homocysteine S-methyltransferase"/>
    <property type="match status" value="1"/>
</dbReference>
<keyword evidence="5 7" id="KW-0479">Metal-binding</keyword>
<dbReference type="PANTHER" id="PTHR46120">
    <property type="entry name" value="BETAINE--HOMOCYSTEINE S-METHYLTRANSFERASE 1"/>
    <property type="match status" value="1"/>
</dbReference>
<evidence type="ECO:0000256" key="7">
    <source>
        <dbReference type="PROSITE-ProRule" id="PRU00333"/>
    </source>
</evidence>
<name>A0A6A4T4F4_SCOMX</name>
<evidence type="ECO:0000256" key="2">
    <source>
        <dbReference type="ARBA" id="ARBA00005137"/>
    </source>
</evidence>
<protein>
    <recommendedName>
        <fullName evidence="8">Hcy-binding domain-containing protein</fullName>
    </recommendedName>
</protein>
<sequence length="466" mass="51325">MGCFVKTKKKKKEKKKKLRAKSGRFFGPTAPLADYKWGTDAFGEALTNSEGRCKPGRVGRSLLQQIMAPAGAKKGILERLDGGEVVIGDGGFVFALEKRGYVKAGPWTPEAAAEHPEAVRQLHREFLRAGANVMQTFTFYASDDKLVNRGHTQRFTGQQINEAACNLAREVANEGDGLVAGGVSQTPSYLSCKSENDVKATFKKQLDVFVQKNVDFLIAEYFEHVEEAEWAVQVLKTTGKPVAATLCIGPGGDLNGVSPGDCAVKLVRAGAQIVGINCHFDPETCVKTVKMMKEGVEKAGLKAHYMCQPLAYHTPDCNCQGFIDLPEFPFSLEPRILTRWDMQKYAREAYNAGIRYIGGCCGFEPYHIRALAEELAPERGLLPAGSEKHGNWGSGLEMHTKPWVRARARRDYWEKLKPASGRPLCASMSNPDGWGVTKGHVDLMQQKEATSKEQLRVLFDKANKGH</sequence>
<feature type="binding site" evidence="7">
    <location>
        <position position="360"/>
    </location>
    <ligand>
        <name>Zn(2+)</name>
        <dbReference type="ChEBI" id="CHEBI:29105"/>
    </ligand>
</feature>
<dbReference type="InterPro" id="IPR003726">
    <property type="entry name" value="HCY_dom"/>
</dbReference>
<evidence type="ECO:0000313" key="10">
    <source>
        <dbReference type="Proteomes" id="UP000438429"/>
    </source>
</evidence>
<evidence type="ECO:0000256" key="3">
    <source>
        <dbReference type="ARBA" id="ARBA00022603"/>
    </source>
</evidence>
<evidence type="ECO:0000256" key="4">
    <source>
        <dbReference type="ARBA" id="ARBA00022679"/>
    </source>
</evidence>
<reference evidence="9 10" key="1">
    <citation type="submission" date="2019-06" db="EMBL/GenBank/DDBJ databases">
        <title>Draft genomes of female and male turbot (Scophthalmus maximus).</title>
        <authorList>
            <person name="Xu H."/>
            <person name="Xu X.-W."/>
            <person name="Shao C."/>
            <person name="Chen S."/>
        </authorList>
    </citation>
    <scope>NUCLEOTIDE SEQUENCE [LARGE SCALE GENOMIC DNA]</scope>
    <source>
        <strain evidence="9">Ysfricsl-2016a</strain>
        <tissue evidence="9">Blood</tissue>
    </source>
</reference>
<dbReference type="InterPro" id="IPR051524">
    <property type="entry name" value="BHMT"/>
</dbReference>
<keyword evidence="3 7" id="KW-0489">Methyltransferase</keyword>
<dbReference type="PANTHER" id="PTHR46120:SF1">
    <property type="entry name" value="HCY-BINDING DOMAIN-CONTAINING PROTEIN"/>
    <property type="match status" value="1"/>
</dbReference>
<dbReference type="InterPro" id="IPR036589">
    <property type="entry name" value="HCY_dom_sf"/>
</dbReference>
<comment type="cofactor">
    <cofactor evidence="1 7">
        <name>Zn(2+)</name>
        <dbReference type="ChEBI" id="CHEBI:29105"/>
    </cofactor>
</comment>
<dbReference type="GO" id="GO:0032259">
    <property type="term" value="P:methylation"/>
    <property type="evidence" value="ECO:0007669"/>
    <property type="project" value="UniProtKB-KW"/>
</dbReference>
<evidence type="ECO:0000256" key="1">
    <source>
        <dbReference type="ARBA" id="ARBA00001947"/>
    </source>
</evidence>
<evidence type="ECO:0000256" key="5">
    <source>
        <dbReference type="ARBA" id="ARBA00022723"/>
    </source>
</evidence>
<proteinExistence type="predicted"/>
<evidence type="ECO:0000313" key="9">
    <source>
        <dbReference type="EMBL" id="KAF0038900.1"/>
    </source>
</evidence>
<feature type="domain" description="Hcy-binding" evidence="8">
    <location>
        <begin position="74"/>
        <end position="375"/>
    </location>
</feature>
<dbReference type="GO" id="GO:0046872">
    <property type="term" value="F:metal ion binding"/>
    <property type="evidence" value="ECO:0007669"/>
    <property type="project" value="UniProtKB-KW"/>
</dbReference>
<dbReference type="GO" id="GO:0071267">
    <property type="term" value="P:L-methionine salvage"/>
    <property type="evidence" value="ECO:0007669"/>
    <property type="project" value="TreeGrafter"/>
</dbReference>
<gene>
    <name evidence="9" type="ORF">F2P81_009384</name>
</gene>
<dbReference type="FunFam" id="3.20.20.330:FF:000003">
    <property type="entry name" value="Betaine--homocysteine S-methyltransferase 1"/>
    <property type="match status" value="1"/>
</dbReference>
<comment type="pathway">
    <text evidence="2">Amino-acid biosynthesis; L-methionine biosynthesis via de novo pathway; L-methionine from L-homocysteine (BhmT route): step 1/1.</text>
</comment>
<dbReference type="PROSITE" id="PS50970">
    <property type="entry name" value="HCY"/>
    <property type="match status" value="1"/>
</dbReference>
<dbReference type="GO" id="GO:0005829">
    <property type="term" value="C:cytosol"/>
    <property type="evidence" value="ECO:0007669"/>
    <property type="project" value="TreeGrafter"/>
</dbReference>
<accession>A0A6A4T4F4</accession>
<comment type="caution">
    <text evidence="9">The sequence shown here is derived from an EMBL/GenBank/DDBJ whole genome shotgun (WGS) entry which is preliminary data.</text>
</comment>
<dbReference type="AlphaFoldDB" id="A0A6A4T4F4"/>
<evidence type="ECO:0000256" key="6">
    <source>
        <dbReference type="ARBA" id="ARBA00022833"/>
    </source>
</evidence>
<dbReference type="EMBL" id="VEVO01000008">
    <property type="protein sequence ID" value="KAF0038900.1"/>
    <property type="molecule type" value="Genomic_DNA"/>
</dbReference>
<organism evidence="9 10">
    <name type="scientific">Scophthalmus maximus</name>
    <name type="common">Turbot</name>
    <name type="synonym">Psetta maxima</name>
    <dbReference type="NCBI Taxonomy" id="52904"/>
    <lineage>
        <taxon>Eukaryota</taxon>
        <taxon>Metazoa</taxon>
        <taxon>Chordata</taxon>
        <taxon>Craniata</taxon>
        <taxon>Vertebrata</taxon>
        <taxon>Euteleostomi</taxon>
        <taxon>Actinopterygii</taxon>
        <taxon>Neopterygii</taxon>
        <taxon>Teleostei</taxon>
        <taxon>Neoteleostei</taxon>
        <taxon>Acanthomorphata</taxon>
        <taxon>Carangaria</taxon>
        <taxon>Pleuronectiformes</taxon>
        <taxon>Pleuronectoidei</taxon>
        <taxon>Scophthalmidae</taxon>
        <taxon>Scophthalmus</taxon>
    </lineage>
</organism>
<keyword evidence="6 7" id="KW-0862">Zinc</keyword>
<feature type="binding site" evidence="7">
    <location>
        <position position="361"/>
    </location>
    <ligand>
        <name>Zn(2+)</name>
        <dbReference type="ChEBI" id="CHEBI:29105"/>
    </ligand>
</feature>
<dbReference type="Gene3D" id="3.20.20.330">
    <property type="entry name" value="Homocysteine-binding-like domain"/>
    <property type="match status" value="1"/>
</dbReference>
<feature type="binding site" evidence="7">
    <location>
        <position position="278"/>
    </location>
    <ligand>
        <name>Zn(2+)</name>
        <dbReference type="ChEBI" id="CHEBI:29105"/>
    </ligand>
</feature>
<dbReference type="Proteomes" id="UP000438429">
    <property type="component" value="Unassembled WGS sequence"/>
</dbReference>
<keyword evidence="4 7" id="KW-0808">Transferase</keyword>
<dbReference type="Pfam" id="PF02574">
    <property type="entry name" value="S-methyl_trans"/>
    <property type="match status" value="1"/>
</dbReference>